<evidence type="ECO:0000259" key="1">
    <source>
        <dbReference type="Pfam" id="PF07238"/>
    </source>
</evidence>
<evidence type="ECO:0000313" key="3">
    <source>
        <dbReference type="Proteomes" id="UP000683428"/>
    </source>
</evidence>
<dbReference type="Proteomes" id="UP000683428">
    <property type="component" value="Chromosome"/>
</dbReference>
<dbReference type="AlphaFoldDB" id="A0A975SLM5"/>
<dbReference type="EMBL" id="CP064782">
    <property type="protein sequence ID" value="QWT48119.1"/>
    <property type="molecule type" value="Genomic_DNA"/>
</dbReference>
<evidence type="ECO:0000313" key="2">
    <source>
        <dbReference type="EMBL" id="QWT48119.1"/>
    </source>
</evidence>
<protein>
    <submittedName>
        <fullName evidence="2">PilZ domain-containing protein</fullName>
    </submittedName>
</protein>
<feature type="domain" description="PilZ" evidence="1">
    <location>
        <begin position="3"/>
        <end position="88"/>
    </location>
</feature>
<proteinExistence type="predicted"/>
<organism evidence="2 3">
    <name type="scientific">Azospira inquinata</name>
    <dbReference type="NCBI Taxonomy" id="2785627"/>
    <lineage>
        <taxon>Bacteria</taxon>
        <taxon>Pseudomonadati</taxon>
        <taxon>Pseudomonadota</taxon>
        <taxon>Betaproteobacteria</taxon>
        <taxon>Rhodocyclales</taxon>
        <taxon>Rhodocyclaceae</taxon>
        <taxon>Azospira</taxon>
    </lineage>
</organism>
<name>A0A975SLM5_9RHOO</name>
<dbReference type="InterPro" id="IPR009875">
    <property type="entry name" value="PilZ_domain"/>
</dbReference>
<sequence>MQEQRRHPRIRFFQPLPASVGRSGKILRAELHNLSLGGVLLRTDLPLGAGDRFGLEFALQGLGLDLAPVAVNRLGELIGARFETGPVSQHLLEVAMADALNKGVASVLSLHTLEGRKVMRIAGALNLSLRNDFMFSLEKMGVAEIDLSEVSLVDPDGLALCVVAAEKYHVQVSRLSPVVAARWPGTGEVRP</sequence>
<dbReference type="Pfam" id="PF07238">
    <property type="entry name" value="PilZ"/>
    <property type="match status" value="1"/>
</dbReference>
<gene>
    <name evidence="2" type="ORF">Azoinq_09590</name>
</gene>
<accession>A0A975SLM5</accession>
<dbReference type="KEGG" id="aiq:Azoinq_09590"/>
<dbReference type="RefSeq" id="WP_216129641.1">
    <property type="nucleotide sequence ID" value="NZ_CP064782.1"/>
</dbReference>
<keyword evidence="3" id="KW-1185">Reference proteome</keyword>
<reference evidence="2" key="1">
    <citation type="submission" date="2020-11" db="EMBL/GenBank/DDBJ databases">
        <title>Azospira inquinata sp. nov.</title>
        <authorList>
            <person name="Moe W.M."/>
            <person name="Mikes M.C."/>
        </authorList>
    </citation>
    <scope>NUCLEOTIDE SEQUENCE</scope>
    <source>
        <strain evidence="2">Azo-3</strain>
    </source>
</reference>
<dbReference type="GO" id="GO:0035438">
    <property type="term" value="F:cyclic-di-GMP binding"/>
    <property type="evidence" value="ECO:0007669"/>
    <property type="project" value="InterPro"/>
</dbReference>